<dbReference type="InterPro" id="IPR029014">
    <property type="entry name" value="NiFe-Hase_large"/>
</dbReference>
<dbReference type="AlphaFoldDB" id="A0A8G2CIQ5"/>
<dbReference type="PANTHER" id="PTHR43485:SF1">
    <property type="entry name" value="FORMATE HYDROGENLYASE SUBUNIT 5-RELATED"/>
    <property type="match status" value="1"/>
</dbReference>
<dbReference type="GO" id="GO:0016151">
    <property type="term" value="F:nickel cation binding"/>
    <property type="evidence" value="ECO:0007669"/>
    <property type="project" value="InterPro"/>
</dbReference>
<organism evidence="1 2">
    <name type="scientific">Acidiphilium rubrum</name>
    <dbReference type="NCBI Taxonomy" id="526"/>
    <lineage>
        <taxon>Bacteria</taxon>
        <taxon>Pseudomonadati</taxon>
        <taxon>Pseudomonadota</taxon>
        <taxon>Alphaproteobacteria</taxon>
        <taxon>Acetobacterales</taxon>
        <taxon>Acidocellaceae</taxon>
        <taxon>Acidiphilium</taxon>
    </lineage>
</organism>
<proteinExistence type="predicted"/>
<dbReference type="Gene3D" id="1.10.645.10">
    <property type="entry name" value="Cytochrome-c3 Hydrogenase, chain B"/>
    <property type="match status" value="2"/>
</dbReference>
<reference evidence="1 2" key="1">
    <citation type="submission" date="2017-01" db="EMBL/GenBank/DDBJ databases">
        <authorList>
            <person name="Varghese N."/>
            <person name="Submissions S."/>
        </authorList>
    </citation>
    <scope>NUCLEOTIDE SEQUENCE [LARGE SCALE GENOMIC DNA]</scope>
    <source>
        <strain evidence="1 2">ATCC 35905</strain>
    </source>
</reference>
<accession>A0A8G2CIQ5</accession>
<dbReference type="InterPro" id="IPR001501">
    <property type="entry name" value="Ni-dep_hyd_lsu"/>
</dbReference>
<dbReference type="EMBL" id="FTNE01000003">
    <property type="protein sequence ID" value="SIQ32391.1"/>
    <property type="molecule type" value="Genomic_DNA"/>
</dbReference>
<dbReference type="Pfam" id="PF00374">
    <property type="entry name" value="NiFeSe_Hases"/>
    <property type="match status" value="1"/>
</dbReference>
<evidence type="ECO:0000313" key="1">
    <source>
        <dbReference type="EMBL" id="SIQ32391.1"/>
    </source>
</evidence>
<gene>
    <name evidence="1" type="ORF">SAMN05421828_103195</name>
</gene>
<keyword evidence="2" id="KW-1185">Reference proteome</keyword>
<evidence type="ECO:0000313" key="2">
    <source>
        <dbReference type="Proteomes" id="UP000186308"/>
    </source>
</evidence>
<dbReference type="InterPro" id="IPR037232">
    <property type="entry name" value="NADH_quin_OxRdtase_su_C/D-like"/>
</dbReference>
<dbReference type="SUPFAM" id="SSF56762">
    <property type="entry name" value="HydB/Nqo4-like"/>
    <property type="match status" value="1"/>
</dbReference>
<protein>
    <submittedName>
        <fullName evidence="1">Ni,Fe-hydrogenase III large subunit</fullName>
    </submittedName>
</protein>
<dbReference type="SUPFAM" id="SSF143243">
    <property type="entry name" value="Nqo5-like"/>
    <property type="match status" value="1"/>
</dbReference>
<comment type="caution">
    <text evidence="1">The sequence shown here is derived from an EMBL/GenBank/DDBJ whole genome shotgun (WGS) entry which is preliminary data.</text>
</comment>
<dbReference type="OrthoDB" id="9801496at2"/>
<name>A0A8G2CIQ5_ACIRU</name>
<sequence length="440" mass="44927">MNPALDVAIASAAPPGTAVMLDAATWRSLAAGDARLGFVGLFVSGGRVHALFTDGSAPLLLATELIANAYPSIATGFPQAAWFERLAFDQTGATAEGATDRRPAIAQGAAGTDAAWPRFIETAGEGFYQIGAGPVAGRIASPVHRRFSMGRFSMGRFSMGCFSTDDTRILRLEHRLGYAHRGIAGLMRGKSPRVAARFAARIAGDATVAHAVAFARAAEAASGAVAPPRAVALRAIMVAVERMTADLAALAAAVAAAGDARFATLLGQAREQSAVALGEAFGHRLMMDIVVPGGLALDLRGDAVASLLAALDRASLVVRAFAWGRVRRDLGPAAGIAQARARSIRALAASVRADLAVVPEGIIAAALPAGTGTALGAAESARGMVYHWIDLLDGQIRDCVAIDPSARLLPALEAGVVGLDPQAAAVLIACYGLSVGAIDG</sequence>
<dbReference type="PANTHER" id="PTHR43485">
    <property type="entry name" value="HYDROGENASE-4 COMPONENT G"/>
    <property type="match status" value="1"/>
</dbReference>
<dbReference type="InterPro" id="IPR052197">
    <property type="entry name" value="ComplexI_49kDa-like"/>
</dbReference>
<dbReference type="Proteomes" id="UP000186308">
    <property type="component" value="Unassembled WGS sequence"/>
</dbReference>
<dbReference type="RefSeq" id="WP_076454373.1">
    <property type="nucleotide sequence ID" value="NZ_FTNE01000003.1"/>
</dbReference>